<dbReference type="EMBL" id="CAXJRC010000042">
    <property type="protein sequence ID" value="CAL2107986.1"/>
    <property type="molecule type" value="Genomic_DNA"/>
</dbReference>
<dbReference type="Pfam" id="PF04264">
    <property type="entry name" value="YceI"/>
    <property type="match status" value="1"/>
</dbReference>
<keyword evidence="1" id="KW-0732">Signal</keyword>
<dbReference type="SUPFAM" id="SSF101874">
    <property type="entry name" value="YceI-like"/>
    <property type="match status" value="1"/>
</dbReference>
<dbReference type="SMART" id="SM00867">
    <property type="entry name" value="YceI"/>
    <property type="match status" value="1"/>
</dbReference>
<feature type="domain" description="Lipid/polyisoprenoid-binding YceI-like" evidence="2">
    <location>
        <begin position="22"/>
        <end position="184"/>
    </location>
</feature>
<evidence type="ECO:0000256" key="1">
    <source>
        <dbReference type="SAM" id="SignalP"/>
    </source>
</evidence>
<sequence>MKKILLLLTVLSFINMSEAQTLWKVDKAHSSITFSVSHFMISEVTGNFGGFDITANSNEKFESPTFEVTINASTINTNQKGRDNHLKSSDFLEVTKYPNVFFKSTTYKQLEKGQFEVKGNLTIKNITREAVFKGNLNGIINGSNGKKKAGLKLSTIVKREEFNLGTGMNPIGKDISVIVNIEMNQQ</sequence>
<accession>A0ABP1FE01</accession>
<dbReference type="Gene3D" id="2.40.128.110">
    <property type="entry name" value="Lipid/polyisoprenoid-binding, YceI-like"/>
    <property type="match status" value="1"/>
</dbReference>
<dbReference type="Proteomes" id="UP001497602">
    <property type="component" value="Unassembled WGS sequence"/>
</dbReference>
<gene>
    <name evidence="3" type="ORF">T190115A13A_50228</name>
</gene>
<dbReference type="PANTHER" id="PTHR34406">
    <property type="entry name" value="PROTEIN YCEI"/>
    <property type="match status" value="1"/>
</dbReference>
<keyword evidence="4" id="KW-1185">Reference proteome</keyword>
<evidence type="ECO:0000259" key="2">
    <source>
        <dbReference type="SMART" id="SM00867"/>
    </source>
</evidence>
<organism evidence="3 4">
    <name type="scientific">Tenacibaculum vairaonense</name>
    <dbReference type="NCBI Taxonomy" id="3137860"/>
    <lineage>
        <taxon>Bacteria</taxon>
        <taxon>Pseudomonadati</taxon>
        <taxon>Bacteroidota</taxon>
        <taxon>Flavobacteriia</taxon>
        <taxon>Flavobacteriales</taxon>
        <taxon>Flavobacteriaceae</taxon>
        <taxon>Tenacibaculum</taxon>
    </lineage>
</organism>
<evidence type="ECO:0000313" key="3">
    <source>
        <dbReference type="EMBL" id="CAL2107986.1"/>
    </source>
</evidence>
<feature type="signal peptide" evidence="1">
    <location>
        <begin position="1"/>
        <end position="19"/>
    </location>
</feature>
<comment type="caution">
    <text evidence="3">The sequence shown here is derived from an EMBL/GenBank/DDBJ whole genome shotgun (WGS) entry which is preliminary data.</text>
</comment>
<reference evidence="3 4" key="1">
    <citation type="submission" date="2024-05" db="EMBL/GenBank/DDBJ databases">
        <authorList>
            <person name="Duchaud E."/>
        </authorList>
    </citation>
    <scope>NUCLEOTIDE SEQUENCE [LARGE SCALE GENOMIC DNA]</scope>
    <source>
        <strain evidence="3">Ena-SAMPLE-TAB-13-05-2024-13:56:06:370-140305</strain>
    </source>
</reference>
<dbReference type="RefSeq" id="WP_348739562.1">
    <property type="nucleotide sequence ID" value="NZ_CAXJRC010000042.1"/>
</dbReference>
<dbReference type="PANTHER" id="PTHR34406:SF1">
    <property type="entry name" value="PROTEIN YCEI"/>
    <property type="match status" value="1"/>
</dbReference>
<evidence type="ECO:0000313" key="4">
    <source>
        <dbReference type="Proteomes" id="UP001497602"/>
    </source>
</evidence>
<feature type="chain" id="PRO_5045627238" evidence="1">
    <location>
        <begin position="20"/>
        <end position="186"/>
    </location>
</feature>
<dbReference type="InterPro" id="IPR007372">
    <property type="entry name" value="Lipid/polyisoprenoid-bd_YceI"/>
</dbReference>
<dbReference type="InterPro" id="IPR036761">
    <property type="entry name" value="TTHA0802/YceI-like_sf"/>
</dbReference>
<proteinExistence type="predicted"/>
<name>A0ABP1FE01_9FLAO</name>
<protein>
    <submittedName>
        <fullName evidence="3">YceI family protein</fullName>
    </submittedName>
</protein>